<name>A0A151CJQ3_9BACT</name>
<evidence type="ECO:0000313" key="2">
    <source>
        <dbReference type="EMBL" id="KYJ87483.1"/>
    </source>
</evidence>
<keyword evidence="1" id="KW-0812">Transmembrane</keyword>
<feature type="transmembrane region" description="Helical" evidence="1">
    <location>
        <begin position="6"/>
        <end position="26"/>
    </location>
</feature>
<evidence type="ECO:0000256" key="1">
    <source>
        <dbReference type="SAM" id="Phobius"/>
    </source>
</evidence>
<organism evidence="2 3">
    <name type="scientific">Sulfurovum riftiae</name>
    <dbReference type="NCBI Taxonomy" id="1630136"/>
    <lineage>
        <taxon>Bacteria</taxon>
        <taxon>Pseudomonadati</taxon>
        <taxon>Campylobacterota</taxon>
        <taxon>Epsilonproteobacteria</taxon>
        <taxon>Campylobacterales</taxon>
        <taxon>Sulfurovaceae</taxon>
        <taxon>Sulfurovum</taxon>
    </lineage>
</organism>
<protein>
    <recommendedName>
        <fullName evidence="4">Nickel/cobalt efflux system</fullName>
    </recommendedName>
</protein>
<reference evidence="2 3" key="1">
    <citation type="submission" date="2015-11" db="EMBL/GenBank/DDBJ databases">
        <title>Draft genome of Sulfurovum riftiae 1812E, a member of the Epsilonproteobacteria isolated from the tube of the deep-sea hydrothermal vent tubewom Riftia pachyptila.</title>
        <authorList>
            <person name="Vetriani C."/>
            <person name="Giovannelli D."/>
        </authorList>
    </citation>
    <scope>NUCLEOTIDE SEQUENCE [LARGE SCALE GENOMIC DNA]</scope>
    <source>
        <strain evidence="2 3">1812E</strain>
    </source>
</reference>
<feature type="transmembrane region" description="Helical" evidence="1">
    <location>
        <begin position="38"/>
        <end position="56"/>
    </location>
</feature>
<feature type="transmembrane region" description="Helical" evidence="1">
    <location>
        <begin position="68"/>
        <end position="92"/>
    </location>
</feature>
<evidence type="ECO:0000313" key="3">
    <source>
        <dbReference type="Proteomes" id="UP000075359"/>
    </source>
</evidence>
<evidence type="ECO:0008006" key="4">
    <source>
        <dbReference type="Google" id="ProtNLM"/>
    </source>
</evidence>
<dbReference type="AlphaFoldDB" id="A0A151CJQ3"/>
<feature type="transmembrane region" description="Helical" evidence="1">
    <location>
        <begin position="129"/>
        <end position="151"/>
    </location>
</feature>
<comment type="caution">
    <text evidence="2">The sequence shown here is derived from an EMBL/GenBank/DDBJ whole genome shotgun (WGS) entry which is preliminary data.</text>
</comment>
<gene>
    <name evidence="2" type="ORF">AS592_10245</name>
</gene>
<accession>A0A151CJQ3</accession>
<feature type="transmembrane region" description="Helical" evidence="1">
    <location>
        <begin position="157"/>
        <end position="182"/>
    </location>
</feature>
<feature type="transmembrane region" description="Helical" evidence="1">
    <location>
        <begin position="194"/>
        <end position="212"/>
    </location>
</feature>
<keyword evidence="1" id="KW-0472">Membrane</keyword>
<keyword evidence="1" id="KW-1133">Transmembrane helix</keyword>
<sequence>MELSLLLIFCYGILHAFGPDHLTAIADFSIGKNKKKTMMITTLFAIGHGLSLFIFAKILQSADISGEILAYGDIISATVIIAMGLYLLFMVMTDRIHLRKHMHHGEEHIHIWFGKSHDHEDTVAEGSSFTMGLLMGAGGVRGMLITLGAVGSGNVDFTMIGAFTAGVMLIFVGFGMIILYLNQHFLGNITNVRRAFATAGVISLVVGTNILLG</sequence>
<dbReference type="EMBL" id="LNKT01000001">
    <property type="protein sequence ID" value="KYJ87483.1"/>
    <property type="molecule type" value="Genomic_DNA"/>
</dbReference>
<dbReference type="RefSeq" id="WP_067328361.1">
    <property type="nucleotide sequence ID" value="NZ_LNKT01000001.1"/>
</dbReference>
<dbReference type="STRING" id="1630136.AS592_10245"/>
<keyword evidence="3" id="KW-1185">Reference proteome</keyword>
<dbReference type="Proteomes" id="UP000075359">
    <property type="component" value="Unassembled WGS sequence"/>
</dbReference>
<proteinExistence type="predicted"/>